<evidence type="ECO:0000256" key="2">
    <source>
        <dbReference type="ARBA" id="ARBA00022737"/>
    </source>
</evidence>
<organism evidence="10 11">
    <name type="scientific">Lithospermum erythrorhizon</name>
    <name type="common">Purple gromwell</name>
    <name type="synonym">Lithospermum officinale var. erythrorhizon</name>
    <dbReference type="NCBI Taxonomy" id="34254"/>
    <lineage>
        <taxon>Eukaryota</taxon>
        <taxon>Viridiplantae</taxon>
        <taxon>Streptophyta</taxon>
        <taxon>Embryophyta</taxon>
        <taxon>Tracheophyta</taxon>
        <taxon>Spermatophyta</taxon>
        <taxon>Magnoliopsida</taxon>
        <taxon>eudicotyledons</taxon>
        <taxon>Gunneridae</taxon>
        <taxon>Pentapetalae</taxon>
        <taxon>asterids</taxon>
        <taxon>lamiids</taxon>
        <taxon>Boraginales</taxon>
        <taxon>Boraginaceae</taxon>
        <taxon>Boraginoideae</taxon>
        <taxon>Lithospermeae</taxon>
        <taxon>Lithospermum</taxon>
    </lineage>
</organism>
<feature type="domain" description="Myb-like" evidence="8">
    <location>
        <begin position="9"/>
        <end position="61"/>
    </location>
</feature>
<evidence type="ECO:0000313" key="10">
    <source>
        <dbReference type="EMBL" id="GAA0158010.1"/>
    </source>
</evidence>
<evidence type="ECO:0000256" key="4">
    <source>
        <dbReference type="ARBA" id="ARBA00023125"/>
    </source>
</evidence>
<evidence type="ECO:0000256" key="1">
    <source>
        <dbReference type="ARBA" id="ARBA00004123"/>
    </source>
</evidence>
<dbReference type="GO" id="GO:0005634">
    <property type="term" value="C:nucleus"/>
    <property type="evidence" value="ECO:0007669"/>
    <property type="project" value="UniProtKB-SubCell"/>
</dbReference>
<feature type="compositionally biased region" description="Basic residues" evidence="7">
    <location>
        <begin position="129"/>
        <end position="140"/>
    </location>
</feature>
<evidence type="ECO:0000256" key="5">
    <source>
        <dbReference type="ARBA" id="ARBA00023163"/>
    </source>
</evidence>
<feature type="region of interest" description="Disordered" evidence="7">
    <location>
        <begin position="187"/>
        <end position="211"/>
    </location>
</feature>
<sequence>MGKAPCCSKVGLHRGPWSSNEDMLLTNYIQTHGEGQWRALPKKAGLLRCGKSCRLRWMNYLRPGIKRGNISSDEEDLIIRLHKLLGNRWSLIAGRLPGRTDNEIKNYWNTHLIKKLRNEGIEPKPDKIVKKKRKDSKKKAKAESAISNANEKKMVSNDEKSNNNVEQQVEKIKIFAPKAIRVFSGSSSNNTVDSALSSSSSHEVNDGKQEKIVEGGRIEEGSWSQLHNNEDAYFDWSLIELEDSNYGTVPMCVGDDQVLIEGCQFLLEDSMPNMLEQVYDEYLQLL</sequence>
<accession>A0AAV3Q3B7</accession>
<keyword evidence="6" id="KW-0539">Nucleus</keyword>
<dbReference type="CDD" id="cd00167">
    <property type="entry name" value="SANT"/>
    <property type="match status" value="2"/>
</dbReference>
<keyword evidence="4 10" id="KW-0238">DNA-binding</keyword>
<dbReference type="Gene3D" id="1.10.10.60">
    <property type="entry name" value="Homeodomain-like"/>
    <property type="match status" value="2"/>
</dbReference>
<evidence type="ECO:0000259" key="8">
    <source>
        <dbReference type="PROSITE" id="PS50090"/>
    </source>
</evidence>
<evidence type="ECO:0000256" key="3">
    <source>
        <dbReference type="ARBA" id="ARBA00023015"/>
    </source>
</evidence>
<name>A0AAV3Q3B7_LITER</name>
<dbReference type="GO" id="GO:0051707">
    <property type="term" value="P:response to other organism"/>
    <property type="evidence" value="ECO:0007669"/>
    <property type="project" value="UniProtKB-ARBA"/>
</dbReference>
<feature type="domain" description="HTH myb-type" evidence="9">
    <location>
        <begin position="9"/>
        <end position="61"/>
    </location>
</feature>
<dbReference type="InterPro" id="IPR009057">
    <property type="entry name" value="Homeodomain-like_sf"/>
</dbReference>
<comment type="subcellular location">
    <subcellularLocation>
        <location evidence="1">Nucleus</location>
    </subcellularLocation>
</comment>
<dbReference type="EMBL" id="BAABME010003232">
    <property type="protein sequence ID" value="GAA0158010.1"/>
    <property type="molecule type" value="Genomic_DNA"/>
</dbReference>
<dbReference type="SUPFAM" id="SSF46689">
    <property type="entry name" value="Homeodomain-like"/>
    <property type="match status" value="1"/>
</dbReference>
<evidence type="ECO:0000259" key="9">
    <source>
        <dbReference type="PROSITE" id="PS51294"/>
    </source>
</evidence>
<dbReference type="InterPro" id="IPR017930">
    <property type="entry name" value="Myb_dom"/>
</dbReference>
<dbReference type="PROSITE" id="PS51294">
    <property type="entry name" value="HTH_MYB"/>
    <property type="match status" value="2"/>
</dbReference>
<feature type="compositionally biased region" description="Basic and acidic residues" evidence="7">
    <location>
        <begin position="150"/>
        <end position="161"/>
    </location>
</feature>
<gene>
    <name evidence="10" type="ORF">LIER_15143</name>
</gene>
<dbReference type="FunFam" id="1.10.10.60:FF:000001">
    <property type="entry name" value="MYB-related transcription factor"/>
    <property type="match status" value="1"/>
</dbReference>
<dbReference type="SMART" id="SM00717">
    <property type="entry name" value="SANT"/>
    <property type="match status" value="2"/>
</dbReference>
<evidence type="ECO:0000313" key="11">
    <source>
        <dbReference type="Proteomes" id="UP001454036"/>
    </source>
</evidence>
<dbReference type="GO" id="GO:0080090">
    <property type="term" value="P:regulation of primary metabolic process"/>
    <property type="evidence" value="ECO:0007669"/>
    <property type="project" value="UniProtKB-ARBA"/>
</dbReference>
<reference evidence="10 11" key="1">
    <citation type="submission" date="2024-01" db="EMBL/GenBank/DDBJ databases">
        <title>The complete chloroplast genome sequence of Lithospermum erythrorhizon: insights into the phylogenetic relationship among Boraginaceae species and the maternal lineages of purple gromwells.</title>
        <authorList>
            <person name="Okada T."/>
            <person name="Watanabe K."/>
        </authorList>
    </citation>
    <scope>NUCLEOTIDE SEQUENCE [LARGE SCALE GENOMIC DNA]</scope>
</reference>
<dbReference type="InterPro" id="IPR015495">
    <property type="entry name" value="Myb_TF_plants"/>
</dbReference>
<keyword evidence="11" id="KW-1185">Reference proteome</keyword>
<feature type="compositionally biased region" description="Polar residues" evidence="7">
    <location>
        <begin position="187"/>
        <end position="202"/>
    </location>
</feature>
<dbReference type="GO" id="GO:0000976">
    <property type="term" value="F:transcription cis-regulatory region binding"/>
    <property type="evidence" value="ECO:0007669"/>
    <property type="project" value="UniProtKB-ARBA"/>
</dbReference>
<feature type="region of interest" description="Disordered" evidence="7">
    <location>
        <begin position="123"/>
        <end position="163"/>
    </location>
</feature>
<dbReference type="Pfam" id="PF00249">
    <property type="entry name" value="Myb_DNA-binding"/>
    <property type="match status" value="2"/>
</dbReference>
<dbReference type="PANTHER" id="PTHR47999:SF9">
    <property type="entry name" value="TRANSCRIPTION REPRESSOR MYB5-LIKE"/>
    <property type="match status" value="1"/>
</dbReference>
<keyword evidence="5" id="KW-0804">Transcription</keyword>
<dbReference type="Proteomes" id="UP001454036">
    <property type="component" value="Unassembled WGS sequence"/>
</dbReference>
<feature type="domain" description="Myb-like" evidence="8">
    <location>
        <begin position="62"/>
        <end position="112"/>
    </location>
</feature>
<protein>
    <submittedName>
        <fullName evidence="10">DNA-binding transcription factor</fullName>
    </submittedName>
</protein>
<dbReference type="PROSITE" id="PS50090">
    <property type="entry name" value="MYB_LIKE"/>
    <property type="match status" value="2"/>
</dbReference>
<evidence type="ECO:0000256" key="7">
    <source>
        <dbReference type="SAM" id="MobiDB-lite"/>
    </source>
</evidence>
<feature type="domain" description="HTH myb-type" evidence="9">
    <location>
        <begin position="62"/>
        <end position="116"/>
    </location>
</feature>
<keyword evidence="3" id="KW-0805">Transcription regulation</keyword>
<dbReference type="PANTHER" id="PTHR47999">
    <property type="entry name" value="TRANSCRIPTION FACTOR MYB8-RELATED-RELATED"/>
    <property type="match status" value="1"/>
</dbReference>
<keyword evidence="2" id="KW-0677">Repeat</keyword>
<evidence type="ECO:0000256" key="6">
    <source>
        <dbReference type="ARBA" id="ARBA00023242"/>
    </source>
</evidence>
<dbReference type="AlphaFoldDB" id="A0AAV3Q3B7"/>
<dbReference type="FunFam" id="1.10.10.60:FF:000394">
    <property type="entry name" value="MYB transcription factor"/>
    <property type="match status" value="1"/>
</dbReference>
<comment type="caution">
    <text evidence="10">The sequence shown here is derived from an EMBL/GenBank/DDBJ whole genome shotgun (WGS) entry which is preliminary data.</text>
</comment>
<dbReference type="InterPro" id="IPR001005">
    <property type="entry name" value="SANT/Myb"/>
</dbReference>
<proteinExistence type="predicted"/>